<dbReference type="EMBL" id="GGEC01089975">
    <property type="protein sequence ID" value="MBX70459.1"/>
    <property type="molecule type" value="Transcribed_RNA"/>
</dbReference>
<organism evidence="2">
    <name type="scientific">Rhizophora mucronata</name>
    <name type="common">Asiatic mangrove</name>
    <dbReference type="NCBI Taxonomy" id="61149"/>
    <lineage>
        <taxon>Eukaryota</taxon>
        <taxon>Viridiplantae</taxon>
        <taxon>Streptophyta</taxon>
        <taxon>Embryophyta</taxon>
        <taxon>Tracheophyta</taxon>
        <taxon>Spermatophyta</taxon>
        <taxon>Magnoliopsida</taxon>
        <taxon>eudicotyledons</taxon>
        <taxon>Gunneridae</taxon>
        <taxon>Pentapetalae</taxon>
        <taxon>rosids</taxon>
        <taxon>fabids</taxon>
        <taxon>Malpighiales</taxon>
        <taxon>Rhizophoraceae</taxon>
        <taxon>Rhizophora</taxon>
    </lineage>
</organism>
<accession>A0A2P2QTV7</accession>
<sequence length="32" mass="3486">MCSCLQLGLCVCSCLSLQFSYGSPRKCSIRQA</sequence>
<evidence type="ECO:0000256" key="1">
    <source>
        <dbReference type="SAM" id="SignalP"/>
    </source>
</evidence>
<proteinExistence type="predicted"/>
<name>A0A2P2QTV7_RHIMU</name>
<protein>
    <submittedName>
        <fullName evidence="2">Uncharacterized protein</fullName>
    </submittedName>
</protein>
<evidence type="ECO:0000313" key="2">
    <source>
        <dbReference type="EMBL" id="MBX70459.1"/>
    </source>
</evidence>
<reference evidence="2" key="1">
    <citation type="submission" date="2018-02" db="EMBL/GenBank/DDBJ databases">
        <title>Rhizophora mucronata_Transcriptome.</title>
        <authorList>
            <person name="Meera S.P."/>
            <person name="Sreeshan A."/>
            <person name="Augustine A."/>
        </authorList>
    </citation>
    <scope>NUCLEOTIDE SEQUENCE</scope>
    <source>
        <tissue evidence="2">Leaf</tissue>
    </source>
</reference>
<dbReference type="AlphaFoldDB" id="A0A2P2QTV7"/>
<feature type="signal peptide" evidence="1">
    <location>
        <begin position="1"/>
        <end position="16"/>
    </location>
</feature>
<keyword evidence="1" id="KW-0732">Signal</keyword>
<feature type="chain" id="PRO_5015177642" evidence="1">
    <location>
        <begin position="17"/>
        <end position="32"/>
    </location>
</feature>